<organism evidence="1 2">
    <name type="scientific">Tanacetum coccineum</name>
    <dbReference type="NCBI Taxonomy" id="301880"/>
    <lineage>
        <taxon>Eukaryota</taxon>
        <taxon>Viridiplantae</taxon>
        <taxon>Streptophyta</taxon>
        <taxon>Embryophyta</taxon>
        <taxon>Tracheophyta</taxon>
        <taxon>Spermatophyta</taxon>
        <taxon>Magnoliopsida</taxon>
        <taxon>eudicotyledons</taxon>
        <taxon>Gunneridae</taxon>
        <taxon>Pentapetalae</taxon>
        <taxon>asterids</taxon>
        <taxon>campanulids</taxon>
        <taxon>Asterales</taxon>
        <taxon>Asteraceae</taxon>
        <taxon>Asteroideae</taxon>
        <taxon>Anthemideae</taxon>
        <taxon>Anthemidinae</taxon>
        <taxon>Tanacetum</taxon>
    </lineage>
</organism>
<gene>
    <name evidence="1" type="ORF">Tco_1124605</name>
</gene>
<name>A0ABQ5J6P5_9ASTR</name>
<dbReference type="Proteomes" id="UP001151760">
    <property type="component" value="Unassembled WGS sequence"/>
</dbReference>
<comment type="caution">
    <text evidence="1">The sequence shown here is derived from an EMBL/GenBank/DDBJ whole genome shotgun (WGS) entry which is preliminary data.</text>
</comment>
<sequence>MFMMISELFGTSLAMSASHEQGGELIVYVSPLYSSECMSKNASLEQEKLAYLWNKYESHTKEAYLMKLGKATGYTAQASFECAQRTGQKYDVYLVAIYDETLYELGERDIQPQPQPRWLDHVKLTGYTERYSSLLGARDTEFKS</sequence>
<keyword evidence="2" id="KW-1185">Reference proteome</keyword>
<accession>A0ABQ5J6P5</accession>
<reference evidence="1" key="1">
    <citation type="journal article" date="2022" name="Int. J. Mol. Sci.">
        <title>Draft Genome of Tanacetum Coccineum: Genomic Comparison of Closely Related Tanacetum-Family Plants.</title>
        <authorList>
            <person name="Yamashiro T."/>
            <person name="Shiraishi A."/>
            <person name="Nakayama K."/>
            <person name="Satake H."/>
        </authorList>
    </citation>
    <scope>NUCLEOTIDE SEQUENCE</scope>
</reference>
<reference evidence="1" key="2">
    <citation type="submission" date="2022-01" db="EMBL/GenBank/DDBJ databases">
        <authorList>
            <person name="Yamashiro T."/>
            <person name="Shiraishi A."/>
            <person name="Satake H."/>
            <person name="Nakayama K."/>
        </authorList>
    </citation>
    <scope>NUCLEOTIDE SEQUENCE</scope>
</reference>
<proteinExistence type="predicted"/>
<protein>
    <submittedName>
        <fullName evidence="1">Uncharacterized protein</fullName>
    </submittedName>
</protein>
<evidence type="ECO:0000313" key="1">
    <source>
        <dbReference type="EMBL" id="GJU08175.1"/>
    </source>
</evidence>
<dbReference type="EMBL" id="BQNB010021607">
    <property type="protein sequence ID" value="GJU08175.1"/>
    <property type="molecule type" value="Genomic_DNA"/>
</dbReference>
<evidence type="ECO:0000313" key="2">
    <source>
        <dbReference type="Proteomes" id="UP001151760"/>
    </source>
</evidence>